<evidence type="ECO:0000256" key="1">
    <source>
        <dbReference type="PROSITE-ProRule" id="PRU00169"/>
    </source>
</evidence>
<keyword evidence="4" id="KW-1185">Reference proteome</keyword>
<dbReference type="PANTHER" id="PTHR44520">
    <property type="entry name" value="RESPONSE REGULATOR RCP1-RELATED"/>
    <property type="match status" value="1"/>
</dbReference>
<feature type="domain" description="Response regulatory" evidence="2">
    <location>
        <begin position="6"/>
        <end position="133"/>
    </location>
</feature>
<dbReference type="InterPro" id="IPR001789">
    <property type="entry name" value="Sig_transdc_resp-reg_receiver"/>
</dbReference>
<protein>
    <submittedName>
        <fullName evidence="3">Response regulator</fullName>
    </submittedName>
</protein>
<feature type="modified residue" description="4-aspartylphosphate" evidence="1">
    <location>
        <position position="63"/>
    </location>
</feature>
<evidence type="ECO:0000313" key="3">
    <source>
        <dbReference type="EMBL" id="NKI15810.1"/>
    </source>
</evidence>
<proteinExistence type="predicted"/>
<name>A0ABX1GA40_9GAMM</name>
<evidence type="ECO:0000259" key="2">
    <source>
        <dbReference type="PROSITE" id="PS50110"/>
    </source>
</evidence>
<comment type="caution">
    <text evidence="3">The sequence shown here is derived from an EMBL/GenBank/DDBJ whole genome shotgun (WGS) entry which is preliminary data.</text>
</comment>
<reference evidence="3 4" key="1">
    <citation type="submission" date="2020-04" db="EMBL/GenBank/DDBJ databases">
        <authorList>
            <person name="Yoon J."/>
        </authorList>
    </citation>
    <scope>NUCLEOTIDE SEQUENCE [LARGE SCALE GENOMIC DNA]</scope>
    <source>
        <strain evidence="3 4">KMU-166</strain>
    </source>
</reference>
<dbReference type="Proteomes" id="UP000765845">
    <property type="component" value="Unassembled WGS sequence"/>
</dbReference>
<dbReference type="PANTHER" id="PTHR44520:SF2">
    <property type="entry name" value="RESPONSE REGULATOR RCP1"/>
    <property type="match status" value="1"/>
</dbReference>
<accession>A0ABX1GA40</accession>
<organism evidence="3 4">
    <name type="scientific">Spongiibacter thalassae</name>
    <dbReference type="NCBI Taxonomy" id="2721624"/>
    <lineage>
        <taxon>Bacteria</taxon>
        <taxon>Pseudomonadati</taxon>
        <taxon>Pseudomonadota</taxon>
        <taxon>Gammaproteobacteria</taxon>
        <taxon>Cellvibrionales</taxon>
        <taxon>Spongiibacteraceae</taxon>
        <taxon>Spongiibacter</taxon>
    </lineage>
</organism>
<evidence type="ECO:0000313" key="4">
    <source>
        <dbReference type="Proteomes" id="UP000765845"/>
    </source>
</evidence>
<dbReference type="InterPro" id="IPR011006">
    <property type="entry name" value="CheY-like_superfamily"/>
</dbReference>
<dbReference type="Gene3D" id="3.40.50.2300">
    <property type="match status" value="1"/>
</dbReference>
<sequence length="140" mass="15931">MKKLSTVLLVDDDAATNFLHRMVIDDYGFAERIDEAYDGQEAIDYLTTQVDGAYPRPEMIFLDINMPRMDGWEFLEAYNQLPSACKGGAVIAMLTTSLNPDDRDKAREFNCVQHYENKPLDEEKLDALLAATFPDCVRDK</sequence>
<gene>
    <name evidence="3" type="ORF">HCU74_00100</name>
</gene>
<dbReference type="EMBL" id="JAAWWK010000001">
    <property type="protein sequence ID" value="NKI15810.1"/>
    <property type="molecule type" value="Genomic_DNA"/>
</dbReference>
<dbReference type="SUPFAM" id="SSF52172">
    <property type="entry name" value="CheY-like"/>
    <property type="match status" value="1"/>
</dbReference>
<dbReference type="RefSeq" id="WP_168448368.1">
    <property type="nucleotide sequence ID" value="NZ_JAAWWK010000001.1"/>
</dbReference>
<dbReference type="SMART" id="SM00448">
    <property type="entry name" value="REC"/>
    <property type="match status" value="1"/>
</dbReference>
<dbReference type="InterPro" id="IPR052893">
    <property type="entry name" value="TCS_response_regulator"/>
</dbReference>
<dbReference type="PROSITE" id="PS50110">
    <property type="entry name" value="RESPONSE_REGULATORY"/>
    <property type="match status" value="1"/>
</dbReference>
<dbReference type="Pfam" id="PF00072">
    <property type="entry name" value="Response_reg"/>
    <property type="match status" value="1"/>
</dbReference>
<keyword evidence="1" id="KW-0597">Phosphoprotein</keyword>